<dbReference type="AlphaFoldDB" id="A0AA40JQA4"/>
<accession>A0AA40JQA4</accession>
<proteinExistence type="predicted"/>
<organism evidence="2 3">
    <name type="scientific">Staphylococcus aureus</name>
    <dbReference type="NCBI Taxonomy" id="1280"/>
    <lineage>
        <taxon>Bacteria</taxon>
        <taxon>Bacillati</taxon>
        <taxon>Bacillota</taxon>
        <taxon>Bacilli</taxon>
        <taxon>Bacillales</taxon>
        <taxon>Staphylococcaceae</taxon>
        <taxon>Staphylococcus</taxon>
    </lineage>
</organism>
<evidence type="ECO:0000256" key="1">
    <source>
        <dbReference type="SAM" id="MobiDB-lite"/>
    </source>
</evidence>
<feature type="non-terminal residue" evidence="2">
    <location>
        <position position="131"/>
    </location>
</feature>
<comment type="caution">
    <text evidence="2">The sequence shown here is derived from an EMBL/GenBank/DDBJ whole genome shotgun (WGS) entry which is preliminary data.</text>
</comment>
<dbReference type="EMBL" id="JXIG01000081">
    <property type="protein sequence ID" value="KIU01686.1"/>
    <property type="molecule type" value="Genomic_DNA"/>
</dbReference>
<gene>
    <name evidence="2" type="ORF">QU38_00350</name>
</gene>
<feature type="region of interest" description="Disordered" evidence="1">
    <location>
        <begin position="48"/>
        <end position="77"/>
    </location>
</feature>
<evidence type="ECO:0000313" key="3">
    <source>
        <dbReference type="Proteomes" id="UP000032274"/>
    </source>
</evidence>
<name>A0AA40JQA4_STAAU</name>
<reference evidence="2 3" key="1">
    <citation type="submission" date="2015-01" db="EMBL/GenBank/DDBJ databases">
        <title>Characterization of Swiss Staphylococcus aureus strains involved in food poisoning.</title>
        <authorList>
            <person name="Crovadore J."/>
            <person name="Chablais R."/>
            <person name="Tonacini J."/>
            <person name="Schnyder B."/>
            <person name="Lefort F."/>
        </authorList>
    </citation>
    <scope>NUCLEOTIDE SEQUENCE [LARGE SCALE GENOMIC DNA]</scope>
    <source>
        <strain evidence="2 3">SA-120</strain>
    </source>
</reference>
<protein>
    <submittedName>
        <fullName evidence="2">Uncharacterized protein</fullName>
    </submittedName>
</protein>
<dbReference type="Proteomes" id="UP000032274">
    <property type="component" value="Unassembled WGS sequence"/>
</dbReference>
<evidence type="ECO:0000313" key="2">
    <source>
        <dbReference type="EMBL" id="KIU01686.1"/>
    </source>
</evidence>
<feature type="non-terminal residue" evidence="2">
    <location>
        <position position="1"/>
    </location>
</feature>
<feature type="compositionally biased region" description="Low complexity" evidence="1">
    <location>
        <begin position="58"/>
        <end position="68"/>
    </location>
</feature>
<sequence>LVGEALERLVHAPCRLPGRSQEFDAGAIGVFFLLALVRQQRALNDRLRRRDRRGAGAGQAVAGAPATRARGERADAEQHRNDHLGLCLRQLLAHLGQMAAGEMARLMRQHADDLVRRLRLQQHAVIDEDAA</sequence>